<protein>
    <submittedName>
        <fullName evidence="1">Uncharacterized protein</fullName>
    </submittedName>
</protein>
<evidence type="ECO:0000313" key="1">
    <source>
        <dbReference type="EMBL" id="GFY04245.1"/>
    </source>
</evidence>
<evidence type="ECO:0000313" key="2">
    <source>
        <dbReference type="Proteomes" id="UP000887159"/>
    </source>
</evidence>
<organism evidence="1 2">
    <name type="scientific">Trichonephila clavipes</name>
    <name type="common">Golden silk orbweaver</name>
    <name type="synonym">Nephila clavipes</name>
    <dbReference type="NCBI Taxonomy" id="2585209"/>
    <lineage>
        <taxon>Eukaryota</taxon>
        <taxon>Metazoa</taxon>
        <taxon>Ecdysozoa</taxon>
        <taxon>Arthropoda</taxon>
        <taxon>Chelicerata</taxon>
        <taxon>Arachnida</taxon>
        <taxon>Araneae</taxon>
        <taxon>Araneomorphae</taxon>
        <taxon>Entelegynae</taxon>
        <taxon>Araneoidea</taxon>
        <taxon>Nephilidae</taxon>
        <taxon>Trichonephila</taxon>
    </lineage>
</organism>
<proteinExistence type="predicted"/>
<gene>
    <name evidence="1" type="ORF">TNCV_1200231</name>
</gene>
<dbReference type="Proteomes" id="UP000887159">
    <property type="component" value="Unassembled WGS sequence"/>
</dbReference>
<accession>A0A8X6S408</accession>
<reference evidence="1" key="1">
    <citation type="submission" date="2020-08" db="EMBL/GenBank/DDBJ databases">
        <title>Multicomponent nature underlies the extraordinary mechanical properties of spider dragline silk.</title>
        <authorList>
            <person name="Kono N."/>
            <person name="Nakamura H."/>
            <person name="Mori M."/>
            <person name="Yoshida Y."/>
            <person name="Ohtoshi R."/>
            <person name="Malay A.D."/>
            <person name="Moran D.A.P."/>
            <person name="Tomita M."/>
            <person name="Numata K."/>
            <person name="Arakawa K."/>
        </authorList>
    </citation>
    <scope>NUCLEOTIDE SEQUENCE</scope>
</reference>
<dbReference type="EMBL" id="BMAU01021243">
    <property type="protein sequence ID" value="GFY04245.1"/>
    <property type="molecule type" value="Genomic_DNA"/>
</dbReference>
<name>A0A8X6S408_TRICX</name>
<comment type="caution">
    <text evidence="1">The sequence shown here is derived from an EMBL/GenBank/DDBJ whole genome shotgun (WGS) entry which is preliminary data.</text>
</comment>
<keyword evidence="2" id="KW-1185">Reference proteome</keyword>
<sequence>MMELFLQRLPSSVQTILTAVSDLMLDKATYIAGKILQVSPSPIESLAVSNKSDQLLENQIYFEKSKN</sequence>
<dbReference type="AlphaFoldDB" id="A0A8X6S408"/>